<accession>A0A1R4K8F4</accession>
<organism evidence="1 2">
    <name type="scientific">Luteococcus japonicus LSP_Lj1</name>
    <dbReference type="NCBI Taxonomy" id="1255658"/>
    <lineage>
        <taxon>Bacteria</taxon>
        <taxon>Bacillati</taxon>
        <taxon>Actinomycetota</taxon>
        <taxon>Actinomycetes</taxon>
        <taxon>Propionibacteriales</taxon>
        <taxon>Propionibacteriaceae</taxon>
        <taxon>Luteococcus</taxon>
    </lineage>
</organism>
<dbReference type="EMBL" id="FUKQ01000046">
    <property type="protein sequence ID" value="SJN40711.1"/>
    <property type="molecule type" value="Genomic_DNA"/>
</dbReference>
<dbReference type="RefSeq" id="WP_094765439.1">
    <property type="nucleotide sequence ID" value="NZ_FUKQ01000046.1"/>
</dbReference>
<dbReference type="PANTHER" id="PTHR43393:SF3">
    <property type="entry name" value="LYSINE DECARBOXYLASE-LIKE PROTEIN"/>
    <property type="match status" value="1"/>
</dbReference>
<sequence length="367" mass="39664">MTPVEHEIDTLEAFDAHLARGLHLDRCVVQSVDLTERAELLKRTSVDGAIFLGCILRPGLDESLRSRGALVFPRLPELPFNPYRPRLYEAPDLFDAVITGQDYTASHDALIYAWHRAQGNQPSLGATLAMSLHDHSMSESLDDWSRTRPDAMTIGIMGGHAAARGTGTFREAATLAGELTRGGRLVMTGGGPGAMEAANLGAYLAGQPEALDDAIAVLAAAADFRSDLTAWARAMLEVRRRWEPSGESAGIPTWFYGHEPPNGFATVIAKYFSNAIREDTLLQRCRGGIVYLQGAAGTVQEIFQAATGNYYSPEGAPTTPMVLVGKDYWTGRLPAWPLLEALGRDRAMGTRLHLVDHVAEAAGVLLA</sequence>
<dbReference type="InterPro" id="IPR052341">
    <property type="entry name" value="LOG_family_nucleotidases"/>
</dbReference>
<evidence type="ECO:0000313" key="1">
    <source>
        <dbReference type="EMBL" id="SJN40711.1"/>
    </source>
</evidence>
<protein>
    <recommendedName>
        <fullName evidence="3">Rossmann fold nucleotide-binding protein</fullName>
    </recommendedName>
</protein>
<dbReference type="STRING" id="1255658.FM114_12285"/>
<dbReference type="SUPFAM" id="SSF102405">
    <property type="entry name" value="MCP/YpsA-like"/>
    <property type="match status" value="1"/>
</dbReference>
<dbReference type="GO" id="GO:0005829">
    <property type="term" value="C:cytosol"/>
    <property type="evidence" value="ECO:0007669"/>
    <property type="project" value="TreeGrafter"/>
</dbReference>
<dbReference type="OrthoDB" id="9807160at2"/>
<dbReference type="Gene3D" id="3.40.50.450">
    <property type="match status" value="1"/>
</dbReference>
<evidence type="ECO:0008006" key="3">
    <source>
        <dbReference type="Google" id="ProtNLM"/>
    </source>
</evidence>
<gene>
    <name evidence="1" type="ORF">FM114_12285</name>
</gene>
<dbReference type="Proteomes" id="UP000188342">
    <property type="component" value="Unassembled WGS sequence"/>
</dbReference>
<evidence type="ECO:0000313" key="2">
    <source>
        <dbReference type="Proteomes" id="UP000188342"/>
    </source>
</evidence>
<reference evidence="1 2" key="1">
    <citation type="submission" date="2017-02" db="EMBL/GenBank/DDBJ databases">
        <authorList>
            <person name="Peterson S.W."/>
        </authorList>
    </citation>
    <scope>NUCLEOTIDE SEQUENCE [LARGE SCALE GENOMIC DNA]</scope>
    <source>
        <strain evidence="1 2">LSP_Lj1</strain>
    </source>
</reference>
<dbReference type="PANTHER" id="PTHR43393">
    <property type="entry name" value="CYTOKININ RIBOSIDE 5'-MONOPHOSPHATE PHOSPHORIBOHYDROLASE"/>
    <property type="match status" value="1"/>
</dbReference>
<dbReference type="AlphaFoldDB" id="A0A1R4K8F4"/>
<name>A0A1R4K8F4_9ACTN</name>
<keyword evidence="2" id="KW-1185">Reference proteome</keyword>
<proteinExistence type="predicted"/>